<feature type="region of interest" description="Disordered" evidence="1">
    <location>
        <begin position="190"/>
        <end position="256"/>
    </location>
</feature>
<feature type="region of interest" description="Disordered" evidence="1">
    <location>
        <begin position="49"/>
        <end position="68"/>
    </location>
</feature>
<reference evidence="2" key="1">
    <citation type="submission" date="2021-06" db="EMBL/GenBank/DDBJ databases">
        <authorList>
            <person name="Kallberg Y."/>
            <person name="Tangrot J."/>
            <person name="Rosling A."/>
        </authorList>
    </citation>
    <scope>NUCLEOTIDE SEQUENCE</scope>
    <source>
        <strain evidence="2">FL130A</strain>
    </source>
</reference>
<dbReference type="Proteomes" id="UP000789508">
    <property type="component" value="Unassembled WGS sequence"/>
</dbReference>
<keyword evidence="3" id="KW-1185">Reference proteome</keyword>
<evidence type="ECO:0000256" key="1">
    <source>
        <dbReference type="SAM" id="MobiDB-lite"/>
    </source>
</evidence>
<accession>A0A9N8WFQ8</accession>
<evidence type="ECO:0000313" key="2">
    <source>
        <dbReference type="EMBL" id="CAG8481294.1"/>
    </source>
</evidence>
<dbReference type="EMBL" id="CAJVPS010000373">
    <property type="protein sequence ID" value="CAG8481294.1"/>
    <property type="molecule type" value="Genomic_DNA"/>
</dbReference>
<protein>
    <submittedName>
        <fullName evidence="2">7796_t:CDS:1</fullName>
    </submittedName>
</protein>
<name>A0A9N8WFQ8_9GLOM</name>
<gene>
    <name evidence="2" type="ORF">ALEPTO_LOCUS2500</name>
</gene>
<dbReference type="OrthoDB" id="9514740at2759"/>
<evidence type="ECO:0000313" key="3">
    <source>
        <dbReference type="Proteomes" id="UP000789508"/>
    </source>
</evidence>
<organism evidence="2 3">
    <name type="scientific">Ambispora leptoticha</name>
    <dbReference type="NCBI Taxonomy" id="144679"/>
    <lineage>
        <taxon>Eukaryota</taxon>
        <taxon>Fungi</taxon>
        <taxon>Fungi incertae sedis</taxon>
        <taxon>Mucoromycota</taxon>
        <taxon>Glomeromycotina</taxon>
        <taxon>Glomeromycetes</taxon>
        <taxon>Archaeosporales</taxon>
        <taxon>Ambisporaceae</taxon>
        <taxon>Ambispora</taxon>
    </lineage>
</organism>
<feature type="compositionally biased region" description="Polar residues" evidence="1">
    <location>
        <begin position="190"/>
        <end position="210"/>
    </location>
</feature>
<feature type="compositionally biased region" description="Basic and acidic residues" evidence="1">
    <location>
        <begin position="230"/>
        <end position="250"/>
    </location>
</feature>
<comment type="caution">
    <text evidence="2">The sequence shown here is derived from an EMBL/GenBank/DDBJ whole genome shotgun (WGS) entry which is preliminary data.</text>
</comment>
<sequence>MCRDTALPNQTTCKILGCNKPIFVDQFGNARPFCSKTCANRHNSNLFFSSPPPYSRSSPQQTRTSNGLCKTQGCNKPVYVELSGRAHEYCSRTCARKFLLQQEFGVLPSQLQQHQQQYQQVPSLYVQQPSQQQQLPFLPPGYQYVIAPILSIPAPTGQIPSTGQFVGDAALGAQLSAGLHARAASTNSHNNNLAEIGGNNRSFTFSPNTAENDDGKRPIHYNASSSGPLRDSRDGSSSSRKESMSTDHSPRVQVFRPSRVATDDFVLIDENM</sequence>
<dbReference type="AlphaFoldDB" id="A0A9N8WFQ8"/>
<proteinExistence type="predicted"/>